<reference evidence="3" key="1">
    <citation type="journal article" date="2017" name="Nat. Microbiol.">
        <title>Global analysis of biosynthetic gene clusters reveals vast potential of secondary metabolite production in Penicillium species.</title>
        <authorList>
            <person name="Nielsen J.C."/>
            <person name="Grijseels S."/>
            <person name="Prigent S."/>
            <person name="Ji B."/>
            <person name="Dainat J."/>
            <person name="Nielsen K.F."/>
            <person name="Frisvad J.C."/>
            <person name="Workman M."/>
            <person name="Nielsen J."/>
        </authorList>
    </citation>
    <scope>NUCLEOTIDE SEQUENCE [LARGE SCALE GENOMIC DNA]</scope>
    <source>
        <strain evidence="3">IBT 4502</strain>
    </source>
</reference>
<feature type="compositionally biased region" description="Acidic residues" evidence="1">
    <location>
        <begin position="322"/>
        <end position="340"/>
    </location>
</feature>
<feature type="region of interest" description="Disordered" evidence="1">
    <location>
        <begin position="317"/>
        <end position="340"/>
    </location>
</feature>
<evidence type="ECO:0000313" key="3">
    <source>
        <dbReference type="Proteomes" id="UP000191408"/>
    </source>
</evidence>
<evidence type="ECO:0000256" key="1">
    <source>
        <dbReference type="SAM" id="MobiDB-lite"/>
    </source>
</evidence>
<accession>A0A1V6N5I8</accession>
<sequence>MTRSEAADGSSHSSPFSEPYAPVALGFMTGAGAGGAGGAAGTGTGGGPSVTIPPLEMGSDDDPGDPGAWARHVMGFPWVDPKGGDILKGATVGQLKKLTTKREPRTRKIVAPDLHVKTGKTATNLEAVMAQVVGDDVDEECEECARGLGPFTTCVTVEEELKGACANCHWVGQGYKCSFRKAAAAAIAAAIAADESVGEVAQPKRGAKAAKKPTGKGKEPVKTVPAEKTTRPARAAKKATQAKSAIKKRGSTNRKRRLNDIIRQGDVMQQDLRAIADTGNMIKTKIESLGAELRLMVTNIEGQQKNAIRLQAAVQGFAGEAMESEEEEDEGDEEYEDEEE</sequence>
<dbReference type="STRING" id="60169.A0A1V6N5I8"/>
<feature type="region of interest" description="Disordered" evidence="1">
    <location>
        <begin position="1"/>
        <end position="22"/>
    </location>
</feature>
<proteinExistence type="predicted"/>
<keyword evidence="3" id="KW-1185">Reference proteome</keyword>
<dbReference type="InterPro" id="IPR022190">
    <property type="entry name" value="DUF3716"/>
</dbReference>
<name>A0A1V6N5I8_PENPO</name>
<dbReference type="Pfam" id="PF12511">
    <property type="entry name" value="DUF3716"/>
    <property type="match status" value="1"/>
</dbReference>
<organism evidence="2 3">
    <name type="scientific">Penicillium polonicum</name>
    <dbReference type="NCBI Taxonomy" id="60169"/>
    <lineage>
        <taxon>Eukaryota</taxon>
        <taxon>Fungi</taxon>
        <taxon>Dikarya</taxon>
        <taxon>Ascomycota</taxon>
        <taxon>Pezizomycotina</taxon>
        <taxon>Eurotiomycetes</taxon>
        <taxon>Eurotiomycetidae</taxon>
        <taxon>Eurotiales</taxon>
        <taxon>Aspergillaceae</taxon>
        <taxon>Penicillium</taxon>
    </lineage>
</organism>
<feature type="region of interest" description="Disordered" evidence="1">
    <location>
        <begin position="202"/>
        <end position="256"/>
    </location>
</feature>
<feature type="region of interest" description="Disordered" evidence="1">
    <location>
        <begin position="35"/>
        <end position="68"/>
    </location>
</feature>
<dbReference type="AlphaFoldDB" id="A0A1V6N5I8"/>
<feature type="compositionally biased region" description="Gly residues" evidence="1">
    <location>
        <begin position="35"/>
        <end position="48"/>
    </location>
</feature>
<evidence type="ECO:0000313" key="2">
    <source>
        <dbReference type="EMBL" id="OQD59929.1"/>
    </source>
</evidence>
<dbReference type="Proteomes" id="UP000191408">
    <property type="component" value="Unassembled WGS sequence"/>
</dbReference>
<feature type="compositionally biased region" description="Basic residues" evidence="1">
    <location>
        <begin position="205"/>
        <end position="215"/>
    </location>
</feature>
<protein>
    <submittedName>
        <fullName evidence="2">Uncharacterized protein</fullName>
    </submittedName>
</protein>
<gene>
    <name evidence="2" type="ORF">PENPOL_c044G02110</name>
</gene>
<feature type="compositionally biased region" description="Basic residues" evidence="1">
    <location>
        <begin position="245"/>
        <end position="256"/>
    </location>
</feature>
<comment type="caution">
    <text evidence="2">The sequence shown here is derived from an EMBL/GenBank/DDBJ whole genome shotgun (WGS) entry which is preliminary data.</text>
</comment>
<dbReference type="EMBL" id="MDYM01000044">
    <property type="protein sequence ID" value="OQD59929.1"/>
    <property type="molecule type" value="Genomic_DNA"/>
</dbReference>